<evidence type="ECO:0000256" key="5">
    <source>
        <dbReference type="ARBA" id="ARBA00022833"/>
    </source>
</evidence>
<dbReference type="Proteomes" id="UP000053240">
    <property type="component" value="Unassembled WGS sequence"/>
</dbReference>
<evidence type="ECO:0000256" key="9">
    <source>
        <dbReference type="RuleBase" id="RU003946"/>
    </source>
</evidence>
<dbReference type="InterPro" id="IPR017850">
    <property type="entry name" value="Alkaline_phosphatase_core_sf"/>
</dbReference>
<dbReference type="EMBL" id="KQ460870">
    <property type="protein sequence ID" value="KPJ11776.1"/>
    <property type="molecule type" value="Genomic_DNA"/>
</dbReference>
<dbReference type="InterPro" id="IPR001952">
    <property type="entry name" value="Alkaline_phosphatase"/>
</dbReference>
<dbReference type="FunCoup" id="A0A194R7D1">
    <property type="interactions" value="109"/>
</dbReference>
<dbReference type="InterPro" id="IPR018299">
    <property type="entry name" value="Alkaline_phosphatase_AS"/>
</dbReference>
<dbReference type="SUPFAM" id="SSF53649">
    <property type="entry name" value="Alkaline phosphatase-like"/>
    <property type="match status" value="1"/>
</dbReference>
<name>A0A194R7D1_PAPMA</name>
<keyword evidence="3 8" id="KW-0479">Metal-binding</keyword>
<comment type="cofactor">
    <cofactor evidence="8">
        <name>Mg(2+)</name>
        <dbReference type="ChEBI" id="CHEBI:18420"/>
    </cofactor>
    <text evidence="8">Binds 1 Mg(2+) ion.</text>
</comment>
<comment type="cofactor">
    <cofactor evidence="8">
        <name>Zn(2+)</name>
        <dbReference type="ChEBI" id="CHEBI:29105"/>
    </cofactor>
    <text evidence="8">Binds 2 Zn(2+) ions.</text>
</comment>
<keyword evidence="12" id="KW-1185">Reference proteome</keyword>
<evidence type="ECO:0000256" key="8">
    <source>
        <dbReference type="PIRSR" id="PIRSR601952-2"/>
    </source>
</evidence>
<dbReference type="PANTHER" id="PTHR11596">
    <property type="entry name" value="ALKALINE PHOSPHATASE"/>
    <property type="match status" value="1"/>
</dbReference>
<evidence type="ECO:0000313" key="11">
    <source>
        <dbReference type="EMBL" id="KPJ11776.1"/>
    </source>
</evidence>
<dbReference type="InParanoid" id="A0A194R7D1"/>
<dbReference type="AlphaFoldDB" id="A0A194R7D1"/>
<feature type="binding site" evidence="8">
    <location>
        <position position="457"/>
    </location>
    <ligand>
        <name>Zn(2+)</name>
        <dbReference type="ChEBI" id="CHEBI:29105"/>
        <label>2</label>
    </ligand>
</feature>
<feature type="binding site" evidence="8">
    <location>
        <position position="416"/>
    </location>
    <ligand>
        <name>Zn(2+)</name>
        <dbReference type="ChEBI" id="CHEBI:29105"/>
        <label>2</label>
    </ligand>
</feature>
<feature type="binding site" evidence="8">
    <location>
        <position position="224"/>
    </location>
    <ligand>
        <name>Mg(2+)</name>
        <dbReference type="ChEBI" id="CHEBI:18420"/>
    </ligand>
</feature>
<feature type="binding site" evidence="8">
    <location>
        <position position="112"/>
    </location>
    <ligand>
        <name>Zn(2+)</name>
        <dbReference type="ChEBI" id="CHEBI:29105"/>
        <label>2</label>
    </ligand>
</feature>
<evidence type="ECO:0000256" key="4">
    <source>
        <dbReference type="ARBA" id="ARBA00022801"/>
    </source>
</evidence>
<feature type="binding site" evidence="8">
    <location>
        <position position="112"/>
    </location>
    <ligand>
        <name>Mg(2+)</name>
        <dbReference type="ChEBI" id="CHEBI:18420"/>
    </ligand>
</feature>
<dbReference type="EC" id="3.1.3.1" evidence="2 10"/>
<feature type="binding site" evidence="8">
    <location>
        <position position="226"/>
    </location>
    <ligand>
        <name>Mg(2+)</name>
        <dbReference type="ChEBI" id="CHEBI:18420"/>
    </ligand>
</feature>
<organism evidence="11 12">
    <name type="scientific">Papilio machaon</name>
    <name type="common">Old World swallowtail butterfly</name>
    <dbReference type="NCBI Taxonomy" id="76193"/>
    <lineage>
        <taxon>Eukaryota</taxon>
        <taxon>Metazoa</taxon>
        <taxon>Ecdysozoa</taxon>
        <taxon>Arthropoda</taxon>
        <taxon>Hexapoda</taxon>
        <taxon>Insecta</taxon>
        <taxon>Pterygota</taxon>
        <taxon>Neoptera</taxon>
        <taxon>Endopterygota</taxon>
        <taxon>Lepidoptera</taxon>
        <taxon>Glossata</taxon>
        <taxon>Ditrysia</taxon>
        <taxon>Papilionoidea</taxon>
        <taxon>Papilionidae</taxon>
        <taxon>Papilioninae</taxon>
        <taxon>Papilio</taxon>
    </lineage>
</organism>
<dbReference type="CDD" id="cd16012">
    <property type="entry name" value="ALP"/>
    <property type="match status" value="1"/>
</dbReference>
<evidence type="ECO:0000256" key="1">
    <source>
        <dbReference type="ARBA" id="ARBA00005984"/>
    </source>
</evidence>
<keyword evidence="4 10" id="KW-0378">Hydrolase</keyword>
<gene>
    <name evidence="11" type="ORF">RR48_08082</name>
</gene>
<dbReference type="SMART" id="SM00098">
    <property type="entry name" value="alkPPc"/>
    <property type="match status" value="1"/>
</dbReference>
<comment type="catalytic activity">
    <reaction evidence="10">
        <text>a phosphate monoester + H2O = an alcohol + phosphate</text>
        <dbReference type="Rhea" id="RHEA:15017"/>
        <dbReference type="ChEBI" id="CHEBI:15377"/>
        <dbReference type="ChEBI" id="CHEBI:30879"/>
        <dbReference type="ChEBI" id="CHEBI:43474"/>
        <dbReference type="ChEBI" id="CHEBI:67140"/>
        <dbReference type="EC" id="3.1.3.1"/>
    </reaction>
</comment>
<sequence length="578" mass="62526">MLRSSARRDVATTLRQALDLCSSDHVAVKVLYFLFHFVGDYWYDEYHNVGKIMRLKERGVRAEAEGRERTAQYWTAEAQQALRARRARLEGAGGAADAGYRRARNVVMFLGDGMSLPTLAAARALLGQREGRPGEESQLSFEQFPTVGLAKTYCVDAQVADSACSATAYLCGVKANLGTLGLTGAAPRGACAAAPPAHRLHSIAAWALSDGRDAGIVTTTRVTHASPAGAYAHSADRDWESDADVRADCERAAGARGGAGDVQRDIAHQLVHSYPGNRFKANYTFLLGLSSPADIDRLTVILGGGRREFLPATAIDEEGAPGRRLDGEDLIEQWRQDKVSRNVSHRYVWHRAQLMEAAAAPPDYLLGLFESSHMQYNMLANETTEPTLAELTEVAIKSLSRNEKGFFLFVEGGRIDHAHHENLVQLALDETLQLSAAVARAAELLPEEDSLLVVTADHAHVMTYNGYTHRGGDVLGPSDDLGDDGVPYMTLSYANGPGYRAPADGVGREDVTQDDYHKAEFKAPAGVPLESETHGGEDVAVFARGPQHAMFAGLYEQSQLPHLMAYAACIGPGLHACD</sequence>
<evidence type="ECO:0000256" key="7">
    <source>
        <dbReference type="PIRSR" id="PIRSR601952-1"/>
    </source>
</evidence>
<proteinExistence type="inferred from homology"/>
<dbReference type="GO" id="GO:0046872">
    <property type="term" value="F:metal ion binding"/>
    <property type="evidence" value="ECO:0007669"/>
    <property type="project" value="UniProtKB-KW"/>
</dbReference>
<dbReference type="PRINTS" id="PR00113">
    <property type="entry name" value="ALKPHPHTASE"/>
</dbReference>
<dbReference type="PANTHER" id="PTHR11596:SF91">
    <property type="entry name" value="ALKALINE PHOSPHATASE-RELATED"/>
    <property type="match status" value="1"/>
</dbReference>
<accession>A0A194R7D1</accession>
<feature type="binding site" evidence="8">
    <location>
        <position position="411"/>
    </location>
    <ligand>
        <name>Mg(2+)</name>
        <dbReference type="ChEBI" id="CHEBI:18420"/>
    </ligand>
</feature>
<dbReference type="Gene3D" id="3.40.720.10">
    <property type="entry name" value="Alkaline Phosphatase, subunit A"/>
    <property type="match status" value="1"/>
</dbReference>
<evidence type="ECO:0000256" key="6">
    <source>
        <dbReference type="ARBA" id="ARBA00022842"/>
    </source>
</evidence>
<feature type="binding site" evidence="8">
    <location>
        <position position="420"/>
    </location>
    <ligand>
        <name>Zn(2+)</name>
        <dbReference type="ChEBI" id="CHEBI:29105"/>
        <label>2</label>
    </ligand>
</feature>
<keyword evidence="5 8" id="KW-0862">Zinc</keyword>
<protein>
    <recommendedName>
        <fullName evidence="2 10">Alkaline phosphatase</fullName>
        <ecNumber evidence="2 10">3.1.3.1</ecNumber>
    </recommendedName>
</protein>
<feature type="binding site" evidence="8">
    <location>
        <position position="458"/>
    </location>
    <ligand>
        <name>Zn(2+)</name>
        <dbReference type="ChEBI" id="CHEBI:29105"/>
        <label>2</label>
    </ligand>
</feature>
<dbReference type="Pfam" id="PF00245">
    <property type="entry name" value="Alk_phosphatase"/>
    <property type="match status" value="2"/>
</dbReference>
<reference evidence="11 12" key="1">
    <citation type="journal article" date="2015" name="Nat. Commun.">
        <title>Outbred genome sequencing and CRISPR/Cas9 gene editing in butterflies.</title>
        <authorList>
            <person name="Li X."/>
            <person name="Fan D."/>
            <person name="Zhang W."/>
            <person name="Liu G."/>
            <person name="Zhang L."/>
            <person name="Zhao L."/>
            <person name="Fang X."/>
            <person name="Chen L."/>
            <person name="Dong Y."/>
            <person name="Chen Y."/>
            <person name="Ding Y."/>
            <person name="Zhao R."/>
            <person name="Feng M."/>
            <person name="Zhu Y."/>
            <person name="Feng Y."/>
            <person name="Jiang X."/>
            <person name="Zhu D."/>
            <person name="Xiang H."/>
            <person name="Feng X."/>
            <person name="Li S."/>
            <person name="Wang J."/>
            <person name="Zhang G."/>
            <person name="Kronforst M.R."/>
            <person name="Wang W."/>
        </authorList>
    </citation>
    <scope>NUCLEOTIDE SEQUENCE [LARGE SCALE GENOMIC DNA]</scope>
    <source>
        <strain evidence="11">Ya'a_city_454_Pm</strain>
        <tissue evidence="11">Whole body</tissue>
    </source>
</reference>
<evidence type="ECO:0000313" key="12">
    <source>
        <dbReference type="Proteomes" id="UP000053240"/>
    </source>
</evidence>
<evidence type="ECO:0000256" key="3">
    <source>
        <dbReference type="ARBA" id="ARBA00022723"/>
    </source>
</evidence>
<comment type="similarity">
    <text evidence="1 9">Belongs to the alkaline phosphatase family.</text>
</comment>
<feature type="active site" description="Phosphoserine intermediate" evidence="7">
    <location>
        <position position="162"/>
    </location>
</feature>
<evidence type="ECO:0000256" key="2">
    <source>
        <dbReference type="ARBA" id="ARBA00012647"/>
    </source>
</evidence>
<dbReference type="STRING" id="76193.A0A194R7D1"/>
<feature type="binding site" evidence="8">
    <location>
        <position position="534"/>
    </location>
    <ligand>
        <name>Zn(2+)</name>
        <dbReference type="ChEBI" id="CHEBI:29105"/>
        <label>2</label>
    </ligand>
</feature>
<evidence type="ECO:0000256" key="10">
    <source>
        <dbReference type="RuleBase" id="RU003947"/>
    </source>
</evidence>
<keyword evidence="6 8" id="KW-0460">Magnesium</keyword>
<dbReference type="PROSITE" id="PS00123">
    <property type="entry name" value="ALKALINE_PHOSPHATASE"/>
    <property type="match status" value="1"/>
</dbReference>
<dbReference type="GO" id="GO:0004035">
    <property type="term" value="F:alkaline phosphatase activity"/>
    <property type="evidence" value="ECO:0007669"/>
    <property type="project" value="UniProtKB-EC"/>
</dbReference>